<evidence type="ECO:0000259" key="10">
    <source>
        <dbReference type="Pfam" id="PF01909"/>
    </source>
</evidence>
<dbReference type="CDD" id="cd05403">
    <property type="entry name" value="NT_KNTase_like"/>
    <property type="match status" value="1"/>
</dbReference>
<keyword evidence="5" id="KW-0479">Metal-binding</keyword>
<sequence length="96" mass="10886">MGIDEILKAYREEILQIAAKYGAYNVRVFGSVARGEARPDSDVDFLVELEPQRTLLDQIALMQSLEELLGRKVDVTETETLHELIKDKVLREAVVL</sequence>
<name>A0ABR8FWW8_9NOSO</name>
<dbReference type="InterPro" id="IPR002934">
    <property type="entry name" value="Polymerase_NTP_transf_dom"/>
</dbReference>
<dbReference type="PANTHER" id="PTHR33571:SF12">
    <property type="entry name" value="BSL3053 PROTEIN"/>
    <property type="match status" value="1"/>
</dbReference>
<dbReference type="InterPro" id="IPR052038">
    <property type="entry name" value="Type-VII_TA_antitoxin"/>
</dbReference>
<evidence type="ECO:0000256" key="6">
    <source>
        <dbReference type="ARBA" id="ARBA00022741"/>
    </source>
</evidence>
<evidence type="ECO:0000313" key="11">
    <source>
        <dbReference type="EMBL" id="MBD2595924.1"/>
    </source>
</evidence>
<evidence type="ECO:0000256" key="8">
    <source>
        <dbReference type="ARBA" id="ARBA00022842"/>
    </source>
</evidence>
<reference evidence="11 12" key="1">
    <citation type="journal article" date="2020" name="ISME J.">
        <title>Comparative genomics reveals insights into cyanobacterial evolution and habitat adaptation.</title>
        <authorList>
            <person name="Chen M.Y."/>
            <person name="Teng W.K."/>
            <person name="Zhao L."/>
            <person name="Hu C.X."/>
            <person name="Zhou Y.K."/>
            <person name="Han B.P."/>
            <person name="Song L.R."/>
            <person name="Shu W.S."/>
        </authorList>
    </citation>
    <scope>NUCLEOTIDE SEQUENCE [LARGE SCALE GENOMIC DNA]</scope>
    <source>
        <strain evidence="11 12">FACHB-130</strain>
    </source>
</reference>
<keyword evidence="6" id="KW-0547">Nucleotide-binding</keyword>
<keyword evidence="7" id="KW-0067">ATP-binding</keyword>
<gene>
    <name evidence="11" type="ORF">H6G74_16525</name>
</gene>
<dbReference type="Gene3D" id="3.30.460.10">
    <property type="entry name" value="Beta Polymerase, domain 2"/>
    <property type="match status" value="1"/>
</dbReference>
<dbReference type="Pfam" id="PF01909">
    <property type="entry name" value="NTP_transf_2"/>
    <property type="match status" value="1"/>
</dbReference>
<comment type="caution">
    <text evidence="11">The sequence shown here is derived from an EMBL/GenBank/DDBJ whole genome shotgun (WGS) entry which is preliminary data.</text>
</comment>
<evidence type="ECO:0000256" key="3">
    <source>
        <dbReference type="ARBA" id="ARBA00022679"/>
    </source>
</evidence>
<dbReference type="InterPro" id="IPR043519">
    <property type="entry name" value="NT_sf"/>
</dbReference>
<dbReference type="EMBL" id="JACJTB010000021">
    <property type="protein sequence ID" value="MBD2595924.1"/>
    <property type="molecule type" value="Genomic_DNA"/>
</dbReference>
<organism evidence="11 12">
    <name type="scientific">Nostoc spongiaeforme FACHB-130</name>
    <dbReference type="NCBI Taxonomy" id="1357510"/>
    <lineage>
        <taxon>Bacteria</taxon>
        <taxon>Bacillati</taxon>
        <taxon>Cyanobacteriota</taxon>
        <taxon>Cyanophyceae</taxon>
        <taxon>Nostocales</taxon>
        <taxon>Nostocaceae</taxon>
        <taxon>Nostoc</taxon>
    </lineage>
</organism>
<dbReference type="SUPFAM" id="SSF81301">
    <property type="entry name" value="Nucleotidyltransferase"/>
    <property type="match status" value="1"/>
</dbReference>
<evidence type="ECO:0000256" key="2">
    <source>
        <dbReference type="ARBA" id="ARBA00022649"/>
    </source>
</evidence>
<feature type="domain" description="Polymerase nucleotidyl transferase" evidence="10">
    <location>
        <begin position="15"/>
        <end position="95"/>
    </location>
</feature>
<keyword evidence="12" id="KW-1185">Reference proteome</keyword>
<protein>
    <submittedName>
        <fullName evidence="11">Nucleotidyltransferase family protein</fullName>
    </submittedName>
</protein>
<comment type="cofactor">
    <cofactor evidence="1">
        <name>Mg(2+)</name>
        <dbReference type="ChEBI" id="CHEBI:18420"/>
    </cofactor>
</comment>
<comment type="similarity">
    <text evidence="9">Belongs to the MntA antitoxin family.</text>
</comment>
<evidence type="ECO:0000256" key="5">
    <source>
        <dbReference type="ARBA" id="ARBA00022723"/>
    </source>
</evidence>
<dbReference type="Proteomes" id="UP000603457">
    <property type="component" value="Unassembled WGS sequence"/>
</dbReference>
<keyword evidence="4" id="KW-0548">Nucleotidyltransferase</keyword>
<evidence type="ECO:0000313" key="12">
    <source>
        <dbReference type="Proteomes" id="UP000603457"/>
    </source>
</evidence>
<evidence type="ECO:0000256" key="7">
    <source>
        <dbReference type="ARBA" id="ARBA00022840"/>
    </source>
</evidence>
<proteinExistence type="inferred from homology"/>
<dbReference type="RefSeq" id="WP_190968696.1">
    <property type="nucleotide sequence ID" value="NZ_JACJTB010000021.1"/>
</dbReference>
<keyword evidence="3" id="KW-0808">Transferase</keyword>
<dbReference type="PANTHER" id="PTHR33571">
    <property type="entry name" value="SSL8005 PROTEIN"/>
    <property type="match status" value="1"/>
</dbReference>
<keyword evidence="2" id="KW-1277">Toxin-antitoxin system</keyword>
<evidence type="ECO:0000256" key="1">
    <source>
        <dbReference type="ARBA" id="ARBA00001946"/>
    </source>
</evidence>
<evidence type="ECO:0000256" key="4">
    <source>
        <dbReference type="ARBA" id="ARBA00022695"/>
    </source>
</evidence>
<keyword evidence="8" id="KW-0460">Magnesium</keyword>
<evidence type="ECO:0000256" key="9">
    <source>
        <dbReference type="ARBA" id="ARBA00038276"/>
    </source>
</evidence>
<accession>A0ABR8FWW8</accession>